<dbReference type="InterPro" id="IPR023347">
    <property type="entry name" value="Lysozyme_dom_sf"/>
</dbReference>
<comment type="caution">
    <text evidence="5">The sequence shown here is derived from an EMBL/GenBank/DDBJ whole genome shotgun (WGS) entry which is preliminary data.</text>
</comment>
<dbReference type="GO" id="GO:0005576">
    <property type="term" value="C:extracellular region"/>
    <property type="evidence" value="ECO:0007669"/>
    <property type="project" value="TreeGrafter"/>
</dbReference>
<evidence type="ECO:0000259" key="4">
    <source>
        <dbReference type="Pfam" id="PF16754"/>
    </source>
</evidence>
<gene>
    <name evidence="5" type="ORF">GL267_02450</name>
</gene>
<dbReference type="GO" id="GO:0031640">
    <property type="term" value="P:killing of cells of another organism"/>
    <property type="evidence" value="ECO:0007669"/>
    <property type="project" value="UniProtKB-KW"/>
</dbReference>
<dbReference type="AlphaFoldDB" id="A0A845U3Q1"/>
<feature type="signal peptide" evidence="3">
    <location>
        <begin position="1"/>
        <end position="26"/>
    </location>
</feature>
<dbReference type="GO" id="GO:0042742">
    <property type="term" value="P:defense response to bacterium"/>
    <property type="evidence" value="ECO:0007669"/>
    <property type="project" value="UniProtKB-KW"/>
</dbReference>
<evidence type="ECO:0000256" key="2">
    <source>
        <dbReference type="ARBA" id="ARBA00022638"/>
    </source>
</evidence>
<evidence type="ECO:0000256" key="3">
    <source>
        <dbReference type="SAM" id="SignalP"/>
    </source>
</evidence>
<keyword evidence="2" id="KW-0081">Bacteriolytic enzyme</keyword>
<keyword evidence="3" id="KW-0732">Signal</keyword>
<dbReference type="InterPro" id="IPR052755">
    <property type="entry name" value="Lysozyme_Inhibitor_LprI"/>
</dbReference>
<proteinExistence type="predicted"/>
<organism evidence="5">
    <name type="scientific">Acidithiobacillus ferrianus</name>
    <dbReference type="NCBI Taxonomy" id="2678518"/>
    <lineage>
        <taxon>Bacteria</taxon>
        <taxon>Pseudomonadati</taxon>
        <taxon>Pseudomonadota</taxon>
        <taxon>Acidithiobacillia</taxon>
        <taxon>Acidithiobacillales</taxon>
        <taxon>Acidithiobacillaceae</taxon>
        <taxon>Acidithiobacillus</taxon>
    </lineage>
</organism>
<protein>
    <recommendedName>
        <fullName evidence="4">Pesticin C-terminal domain-containing protein</fullName>
    </recommendedName>
</protein>
<dbReference type="EMBL" id="WNJL01000011">
    <property type="protein sequence ID" value="NDU41543.1"/>
    <property type="molecule type" value="Genomic_DNA"/>
</dbReference>
<dbReference type="Gene3D" id="1.10.530.40">
    <property type="match status" value="1"/>
</dbReference>
<dbReference type="GO" id="GO:0003796">
    <property type="term" value="F:lysozyme activity"/>
    <property type="evidence" value="ECO:0007669"/>
    <property type="project" value="InterPro"/>
</dbReference>
<feature type="chain" id="PRO_5032847910" description="Pesticin C-terminal domain-containing protein" evidence="3">
    <location>
        <begin position="27"/>
        <end position="424"/>
    </location>
</feature>
<dbReference type="PANTHER" id="PTHR37549">
    <property type="entry name" value="LIPOPROTEIN LPRI"/>
    <property type="match status" value="1"/>
</dbReference>
<dbReference type="PANTHER" id="PTHR37549:SF1">
    <property type="entry name" value="LIPOPROTEIN LPRI"/>
    <property type="match status" value="1"/>
</dbReference>
<name>A0A845U3Q1_9PROT</name>
<keyword evidence="1" id="KW-0929">Antimicrobial</keyword>
<accession>A0A845U3Q1</accession>
<feature type="domain" description="Pesticin C-terminal" evidence="4">
    <location>
        <begin position="189"/>
        <end position="318"/>
    </location>
</feature>
<evidence type="ECO:0000256" key="1">
    <source>
        <dbReference type="ARBA" id="ARBA00022529"/>
    </source>
</evidence>
<reference evidence="5" key="1">
    <citation type="submission" date="2019-11" db="EMBL/GenBank/DDBJ databases">
        <title>Acidithiobacillus ferrianus sp. nov.: a facultatively anaerobic and extremely acidophilic chemolithoautotroph.</title>
        <authorList>
            <person name="Norris P.R."/>
            <person name="Falagan C."/>
            <person name="Moya-Beltran A."/>
            <person name="Castro M."/>
            <person name="Quatrini R."/>
            <person name="Johnson D.B."/>
        </authorList>
    </citation>
    <scope>NUCLEOTIDE SEQUENCE [LARGE SCALE GENOMIC DNA]</scope>
    <source>
        <strain evidence="5">MG</strain>
    </source>
</reference>
<dbReference type="Pfam" id="PF16754">
    <property type="entry name" value="Pesticin"/>
    <property type="match status" value="1"/>
</dbReference>
<evidence type="ECO:0000313" key="5">
    <source>
        <dbReference type="EMBL" id="NDU41543.1"/>
    </source>
</evidence>
<dbReference type="InterPro" id="IPR031922">
    <property type="entry name" value="Pesticin_C"/>
</dbReference>
<dbReference type="RefSeq" id="WP_163096166.1">
    <property type="nucleotide sequence ID" value="NZ_CP127523.1"/>
</dbReference>
<sequence>MYTLNDRKWSLLTLVVLSITSGDALAQDSPSFNCARAKNDTEKTLCSNSSLAIQDRQVSKIYATRLKQVRTDATARRTTMRRQRNFIKQRNLCRTNIACLNNLYEMRFYDLANCIMITNGNQMNPPAPRPVSVPNASAANPAPDCSSAYKVDPSFLSVSEGGLWLDGYVPGYHMEDHNNPGHIDKKRHHNTPDSNSGVTIGKGVDLAQQSPQQIRKDFENYIKAYGNIGNGDFELIITKLAPYMNKRIKGWSAVRRIELQPISLTEEQADLLTRAVEFRFVRAVEIQFDRKNNLGTTFKQLPAEAQTTLLDFSYNYGSSDSMGRRHKNGRGATPQDRTRTLLWSSYYNGRWQDLATKLQTFDVPDNRKIYKNRRHREGKLLQKAIDKKRLPDKGNPCAPRDALRSALIERHYRYARHFERSLWS</sequence>